<dbReference type="Proteomes" id="UP000230447">
    <property type="component" value="Unassembled WGS sequence"/>
</dbReference>
<dbReference type="AlphaFoldDB" id="A0A2G9ZEE0"/>
<comment type="caution">
    <text evidence="2">The sequence shown here is derived from an EMBL/GenBank/DDBJ whole genome shotgun (WGS) entry which is preliminary data.</text>
</comment>
<dbReference type="EMBL" id="PCSB01000061">
    <property type="protein sequence ID" value="PIP31553.1"/>
    <property type="molecule type" value="Genomic_DNA"/>
</dbReference>
<reference evidence="2 3" key="1">
    <citation type="submission" date="2017-09" db="EMBL/GenBank/DDBJ databases">
        <title>Depth-based differentiation of microbial function through sediment-hosted aquifers and enrichment of novel symbionts in the deep terrestrial subsurface.</title>
        <authorList>
            <person name="Probst A.J."/>
            <person name="Ladd B."/>
            <person name="Jarett J.K."/>
            <person name="Geller-Mcgrath D.E."/>
            <person name="Sieber C.M."/>
            <person name="Emerson J.B."/>
            <person name="Anantharaman K."/>
            <person name="Thomas B.C."/>
            <person name="Malmstrom R."/>
            <person name="Stieglmeier M."/>
            <person name="Klingl A."/>
            <person name="Woyke T."/>
            <person name="Ryan C.M."/>
            <person name="Banfield J.F."/>
        </authorList>
    </citation>
    <scope>NUCLEOTIDE SEQUENCE [LARGE SCALE GENOMIC DNA]</scope>
    <source>
        <strain evidence="2">CG23_combo_of_CG06-09_8_20_14_all_37_87_8</strain>
    </source>
</reference>
<evidence type="ECO:0000313" key="3">
    <source>
        <dbReference type="Proteomes" id="UP000230447"/>
    </source>
</evidence>
<gene>
    <name evidence="2" type="ORF">COX24_02850</name>
</gene>
<protein>
    <recommendedName>
        <fullName evidence="4">Type II secretion system protein</fullName>
    </recommendedName>
</protein>
<evidence type="ECO:0000256" key="1">
    <source>
        <dbReference type="SAM" id="Phobius"/>
    </source>
</evidence>
<evidence type="ECO:0008006" key="4">
    <source>
        <dbReference type="Google" id="ProtNLM"/>
    </source>
</evidence>
<name>A0A2G9ZEE0_9BACT</name>
<keyword evidence="1" id="KW-0812">Transmembrane</keyword>
<evidence type="ECO:0000313" key="2">
    <source>
        <dbReference type="EMBL" id="PIP31553.1"/>
    </source>
</evidence>
<accession>A0A2G9ZEE0</accession>
<proteinExistence type="predicted"/>
<organism evidence="2 3">
    <name type="scientific">bacterium (Candidatus Gribaldobacteria) CG23_combo_of_CG06-09_8_20_14_all_37_87_8</name>
    <dbReference type="NCBI Taxonomy" id="2014278"/>
    <lineage>
        <taxon>Bacteria</taxon>
        <taxon>Candidatus Gribaldobacteria</taxon>
    </lineage>
</organism>
<keyword evidence="1" id="KW-0472">Membrane</keyword>
<feature type="transmembrane region" description="Helical" evidence="1">
    <location>
        <begin position="21"/>
        <end position="48"/>
    </location>
</feature>
<keyword evidence="1" id="KW-1133">Transmembrane helix</keyword>
<sequence length="216" mass="25052">MLNKKTIFTFSKRNPHKFLTGFTLIEVMITLNIFIFVFVACFAVYFLAQKFYQKAENRAETLQNGRIILERLNREIRQAVEIVSAFPQSPDLPSNPPLSEIEFEDGHTPSPFAYLGSDYYYIRYYLNEGTNEVIRQDRVYCFEECGVCLSYVRWNDFQIQGEEQISPLACDLEERVIGEYVTGLAIWGANLIDITLILEKNNEIVNLKTKIAGRNF</sequence>